<evidence type="ECO:0000256" key="6">
    <source>
        <dbReference type="ARBA" id="ARBA00023125"/>
    </source>
</evidence>
<keyword evidence="2" id="KW-0479">Metal-binding</keyword>
<dbReference type="SUPFAM" id="SSF57667">
    <property type="entry name" value="beta-beta-alpha zinc fingers"/>
    <property type="match status" value="1"/>
</dbReference>
<gene>
    <name evidence="11" type="ORF">CVLEPA_LOCUS23594</name>
</gene>
<reference evidence="11 12" key="1">
    <citation type="submission" date="2024-02" db="EMBL/GenBank/DDBJ databases">
        <authorList>
            <person name="Daric V."/>
            <person name="Darras S."/>
        </authorList>
    </citation>
    <scope>NUCLEOTIDE SEQUENCE [LARGE SCALE GENOMIC DNA]</scope>
</reference>
<evidence type="ECO:0000256" key="2">
    <source>
        <dbReference type="ARBA" id="ARBA00022723"/>
    </source>
</evidence>
<name>A0ABP0GHZ8_CLALP</name>
<accession>A0ABP0GHZ8</accession>
<evidence type="ECO:0000256" key="7">
    <source>
        <dbReference type="ARBA" id="ARBA00023163"/>
    </source>
</evidence>
<dbReference type="InterPro" id="IPR036236">
    <property type="entry name" value="Znf_C2H2_sf"/>
</dbReference>
<sequence>MPKTRRKRSAAWKYFKLLDGKAICQITSCGTELTWHGSTTALNAHLQSRHSEVNAALVENIQSPPDSGSKTSFPVSPVPSNYGETSYCVGVQDIDDSICHWIQTAGRSTSIVDDHGFRNLLAMLEPSYRPPSSQSLFLMLNAKYVAVKDSLKRQLERACQTSKLSLSVSSVKDSRHWLYLAVNYISEKWEVKSHVIGVTAYNKTRSCAAIACWMNEKLQDLGIHKSSVLAIVHNNEYGVVIAAKMLSNTIGCHCILSATCALYSVIETAYQQIDLNETVAKVRNALSFFKQHRIGSFLCRRSIFGVPDIAHEQAANIPSIKESICQGVDIQSQPCSSCTDDQENPTWELIQALVESFQPLEAAIAYFSGEDFVSVSSTPVLLAGLMKKLTAELETKPAIAGQNYESYEARSNVGFLKVRLKANLLESMNEVGRFGPNDVCVTAAALDPRFKKLNFLDLNDRQNVYAAISNECFQLSKDEYQKSADTEASSTRQSMLETNSGSSMVDMLLKLGSECSPMEDHAHQTICDDNLRSKIKTEIENYLLEQQSSSDFSPLQWWSANKAKYPLLTSVARTYLCIPASADNFIGKFTKEENARKVDCDNFQSGDVDRAAFMHFNGSLVNMS</sequence>
<dbReference type="Pfam" id="PF02892">
    <property type="entry name" value="zf-BED"/>
    <property type="match status" value="1"/>
</dbReference>
<keyword evidence="4" id="KW-0862">Zinc</keyword>
<keyword evidence="7" id="KW-0804">Transcription</keyword>
<evidence type="ECO:0000256" key="1">
    <source>
        <dbReference type="ARBA" id="ARBA00004123"/>
    </source>
</evidence>
<feature type="domain" description="HAT C-terminal dimerisation" evidence="10">
    <location>
        <begin position="541"/>
        <end position="581"/>
    </location>
</feature>
<feature type="domain" description="BED-type" evidence="9">
    <location>
        <begin position="9"/>
        <end position="51"/>
    </location>
</feature>
<evidence type="ECO:0000259" key="10">
    <source>
        <dbReference type="Pfam" id="PF05699"/>
    </source>
</evidence>
<comment type="caution">
    <text evidence="11">The sequence shown here is derived from an EMBL/GenBank/DDBJ whole genome shotgun (WGS) entry which is preliminary data.</text>
</comment>
<dbReference type="PANTHER" id="PTHR46481">
    <property type="entry name" value="ZINC FINGER BED DOMAIN-CONTAINING PROTEIN 4"/>
    <property type="match status" value="1"/>
</dbReference>
<evidence type="ECO:0008006" key="13">
    <source>
        <dbReference type="Google" id="ProtNLM"/>
    </source>
</evidence>
<evidence type="ECO:0000256" key="8">
    <source>
        <dbReference type="ARBA" id="ARBA00023242"/>
    </source>
</evidence>
<evidence type="ECO:0000256" key="3">
    <source>
        <dbReference type="ARBA" id="ARBA00022771"/>
    </source>
</evidence>
<dbReference type="Proteomes" id="UP001642483">
    <property type="component" value="Unassembled WGS sequence"/>
</dbReference>
<dbReference type="InterPro" id="IPR052035">
    <property type="entry name" value="ZnF_BED_domain_contain"/>
</dbReference>
<evidence type="ECO:0000256" key="5">
    <source>
        <dbReference type="ARBA" id="ARBA00023015"/>
    </source>
</evidence>
<keyword evidence="3" id="KW-0863">Zinc-finger</keyword>
<protein>
    <recommendedName>
        <fullName evidence="13">BED-type domain-containing protein</fullName>
    </recommendedName>
</protein>
<dbReference type="Pfam" id="PF05699">
    <property type="entry name" value="Dimer_Tnp_hAT"/>
    <property type="match status" value="1"/>
</dbReference>
<evidence type="ECO:0000313" key="11">
    <source>
        <dbReference type="EMBL" id="CAK8691048.1"/>
    </source>
</evidence>
<dbReference type="InterPro" id="IPR008906">
    <property type="entry name" value="HATC_C_dom"/>
</dbReference>
<dbReference type="InterPro" id="IPR003656">
    <property type="entry name" value="Znf_BED"/>
</dbReference>
<dbReference type="EMBL" id="CAWYQH010000119">
    <property type="protein sequence ID" value="CAK8691048.1"/>
    <property type="molecule type" value="Genomic_DNA"/>
</dbReference>
<keyword evidence="5" id="KW-0805">Transcription regulation</keyword>
<dbReference type="InterPro" id="IPR012337">
    <property type="entry name" value="RNaseH-like_sf"/>
</dbReference>
<proteinExistence type="predicted"/>
<evidence type="ECO:0000259" key="9">
    <source>
        <dbReference type="Pfam" id="PF02892"/>
    </source>
</evidence>
<organism evidence="11 12">
    <name type="scientific">Clavelina lepadiformis</name>
    <name type="common">Light-bulb sea squirt</name>
    <name type="synonym">Ascidia lepadiformis</name>
    <dbReference type="NCBI Taxonomy" id="159417"/>
    <lineage>
        <taxon>Eukaryota</taxon>
        <taxon>Metazoa</taxon>
        <taxon>Chordata</taxon>
        <taxon>Tunicata</taxon>
        <taxon>Ascidiacea</taxon>
        <taxon>Aplousobranchia</taxon>
        <taxon>Clavelinidae</taxon>
        <taxon>Clavelina</taxon>
    </lineage>
</organism>
<keyword evidence="6" id="KW-0238">DNA-binding</keyword>
<dbReference type="SMART" id="SM00614">
    <property type="entry name" value="ZnF_BED"/>
    <property type="match status" value="1"/>
</dbReference>
<evidence type="ECO:0000313" key="12">
    <source>
        <dbReference type="Proteomes" id="UP001642483"/>
    </source>
</evidence>
<keyword evidence="12" id="KW-1185">Reference proteome</keyword>
<evidence type="ECO:0000256" key="4">
    <source>
        <dbReference type="ARBA" id="ARBA00022833"/>
    </source>
</evidence>
<comment type="subcellular location">
    <subcellularLocation>
        <location evidence="1">Nucleus</location>
    </subcellularLocation>
</comment>
<keyword evidence="8" id="KW-0539">Nucleus</keyword>
<dbReference type="PANTHER" id="PTHR46481:SF10">
    <property type="entry name" value="ZINC FINGER BED DOMAIN-CONTAINING PROTEIN 39"/>
    <property type="match status" value="1"/>
</dbReference>
<dbReference type="SUPFAM" id="SSF53098">
    <property type="entry name" value="Ribonuclease H-like"/>
    <property type="match status" value="1"/>
</dbReference>